<organism evidence="1 2">
    <name type="scientific">Janthinobacterium agaricidamnosum NBRC 102515 = DSM 9628</name>
    <dbReference type="NCBI Taxonomy" id="1349767"/>
    <lineage>
        <taxon>Bacteria</taxon>
        <taxon>Pseudomonadati</taxon>
        <taxon>Pseudomonadota</taxon>
        <taxon>Betaproteobacteria</taxon>
        <taxon>Burkholderiales</taxon>
        <taxon>Oxalobacteraceae</taxon>
        <taxon>Janthinobacterium</taxon>
    </lineage>
</organism>
<protein>
    <submittedName>
        <fullName evidence="1">Uncharacterized protein</fullName>
    </submittedName>
</protein>
<reference evidence="1 2" key="1">
    <citation type="journal article" date="2015" name="Genome Announc.">
        <title>Genome Sequence of Mushroom Soft-Rot Pathogen Janthinobacterium agaricidamnosum.</title>
        <authorList>
            <person name="Graupner K."/>
            <person name="Lackner G."/>
            <person name="Hertweck C."/>
        </authorList>
    </citation>
    <scope>NUCLEOTIDE SEQUENCE [LARGE SCALE GENOMIC DNA]</scope>
    <source>
        <strain evidence="2">NBRC 102515 / DSM 9628</strain>
    </source>
</reference>
<proteinExistence type="predicted"/>
<keyword evidence="2" id="KW-1185">Reference proteome</keyword>
<sequence>MQLLYQRGDEVAFGNLNEIGPPALVLEGEIVTMELITAIARTATLKTGSQDI</sequence>
<name>W0V974_9BURK</name>
<dbReference type="Proteomes" id="UP000027604">
    <property type="component" value="Chromosome I"/>
</dbReference>
<dbReference type="HOGENOM" id="CLU_3080722_0_0_4"/>
<accession>W0V974</accession>
<evidence type="ECO:0000313" key="2">
    <source>
        <dbReference type="Proteomes" id="UP000027604"/>
    </source>
</evidence>
<dbReference type="KEGG" id="jag:GJA_3524"/>
<dbReference type="STRING" id="1349767.GJA_3524"/>
<evidence type="ECO:0000313" key="1">
    <source>
        <dbReference type="EMBL" id="CDG84140.1"/>
    </source>
</evidence>
<dbReference type="EMBL" id="HG322949">
    <property type="protein sequence ID" value="CDG84140.1"/>
    <property type="molecule type" value="Genomic_DNA"/>
</dbReference>
<dbReference type="AlphaFoldDB" id="W0V974"/>
<gene>
    <name evidence="1" type="ORF">GJA_3524</name>
</gene>